<dbReference type="PANTHER" id="PTHR34075">
    <property type="entry name" value="BLR3430 PROTEIN"/>
    <property type="match status" value="1"/>
</dbReference>
<name>A0A6J7KVK0_9ZZZZ</name>
<dbReference type="InterPro" id="IPR012340">
    <property type="entry name" value="NA-bd_OB-fold"/>
</dbReference>
<dbReference type="PANTHER" id="PTHR34075:SF5">
    <property type="entry name" value="BLR3430 PROTEIN"/>
    <property type="match status" value="1"/>
</dbReference>
<evidence type="ECO:0000313" key="3">
    <source>
        <dbReference type="EMBL" id="CAB4958953.1"/>
    </source>
</evidence>
<organism evidence="3">
    <name type="scientific">freshwater metagenome</name>
    <dbReference type="NCBI Taxonomy" id="449393"/>
    <lineage>
        <taxon>unclassified sequences</taxon>
        <taxon>metagenomes</taxon>
        <taxon>ecological metagenomes</taxon>
    </lineage>
</organism>
<dbReference type="EMBL" id="CAFBPU010000006">
    <property type="protein sequence ID" value="CAB5023796.1"/>
    <property type="molecule type" value="Genomic_DNA"/>
</dbReference>
<proteinExistence type="predicted"/>
<dbReference type="InterPro" id="IPR002878">
    <property type="entry name" value="ChsH2_C"/>
</dbReference>
<evidence type="ECO:0000259" key="1">
    <source>
        <dbReference type="Pfam" id="PF01796"/>
    </source>
</evidence>
<reference evidence="3" key="1">
    <citation type="submission" date="2020-05" db="EMBL/GenBank/DDBJ databases">
        <authorList>
            <person name="Chiriac C."/>
            <person name="Salcher M."/>
            <person name="Ghai R."/>
            <person name="Kavagutti S V."/>
        </authorList>
    </citation>
    <scope>NUCLEOTIDE SEQUENCE</scope>
</reference>
<dbReference type="AlphaFoldDB" id="A0A6J7KVK0"/>
<evidence type="ECO:0000259" key="2">
    <source>
        <dbReference type="Pfam" id="PF12172"/>
    </source>
</evidence>
<sequence length="131" mass="14747">MSELPLPVVTPLTEPYWKGLEEGELRHQKCRGCGHVWLPAREECPRCLTADITWEASSGRGRLISWVIYHHSSDPVFAERVPYNVAVVELDEGARLITNILAPSEDLAIELPVVVQIEQESGFSLPRFRLA</sequence>
<dbReference type="EMBL" id="CAFBND010000136">
    <property type="protein sequence ID" value="CAB4958953.1"/>
    <property type="molecule type" value="Genomic_DNA"/>
</dbReference>
<dbReference type="Pfam" id="PF12172">
    <property type="entry name" value="zf-ChsH2"/>
    <property type="match status" value="1"/>
</dbReference>
<protein>
    <submittedName>
        <fullName evidence="3">Unannotated protein</fullName>
    </submittedName>
</protein>
<dbReference type="SUPFAM" id="SSF50249">
    <property type="entry name" value="Nucleic acid-binding proteins"/>
    <property type="match status" value="1"/>
</dbReference>
<gene>
    <name evidence="3" type="ORF">UFOPK3752_02150</name>
    <name evidence="4" type="ORF">UFOPK4150_00403</name>
</gene>
<feature type="domain" description="ChsH2 C-terminal OB-fold" evidence="1">
    <location>
        <begin position="54"/>
        <end position="116"/>
    </location>
</feature>
<dbReference type="Pfam" id="PF01796">
    <property type="entry name" value="OB_ChsH2_C"/>
    <property type="match status" value="1"/>
</dbReference>
<feature type="domain" description="ChsH2 rubredoxin-like zinc ribbon" evidence="2">
    <location>
        <begin position="17"/>
        <end position="51"/>
    </location>
</feature>
<dbReference type="Gene3D" id="6.10.30.10">
    <property type="match status" value="1"/>
</dbReference>
<accession>A0A6J7KVK0</accession>
<dbReference type="InterPro" id="IPR022002">
    <property type="entry name" value="ChsH2_Znr"/>
</dbReference>
<dbReference type="InterPro" id="IPR052513">
    <property type="entry name" value="Thioester_dehydratase-like"/>
</dbReference>
<evidence type="ECO:0000313" key="4">
    <source>
        <dbReference type="EMBL" id="CAB5023796.1"/>
    </source>
</evidence>